<proteinExistence type="predicted"/>
<dbReference type="InterPro" id="IPR025117">
    <property type="entry name" value="DUF4037"/>
</dbReference>
<name>X0SUL4_9ZZZZ</name>
<feature type="domain" description="DUF4037" evidence="1">
    <location>
        <begin position="136"/>
        <end position="218"/>
    </location>
</feature>
<protein>
    <recommendedName>
        <fullName evidence="1">DUF4037 domain-containing protein</fullName>
    </recommendedName>
</protein>
<feature type="non-terminal residue" evidence="2">
    <location>
        <position position="1"/>
    </location>
</feature>
<dbReference type="AlphaFoldDB" id="X0SUL4"/>
<evidence type="ECO:0000259" key="1">
    <source>
        <dbReference type="Pfam" id="PF13228"/>
    </source>
</evidence>
<dbReference type="EMBL" id="BARS01007568">
    <property type="protein sequence ID" value="GAF67465.1"/>
    <property type="molecule type" value="Genomic_DNA"/>
</dbReference>
<gene>
    <name evidence="2" type="ORF">S01H1_14536</name>
</gene>
<sequence length="271" mass="31624">HKNLCQSNSLCYDGRVQRKVERISEQLKQIISSWSGIEAIVLGEAAEAKILDPYFTISLDVYHDSRLPTSEDRKKHFTDSTAFDTVPAFTEDRFLLEELPVKIRYQVTERVDFMLKRIAEQQWIYHDAGTYLFYRLLHGQVLHKQTSWLDQTRKTLSAMPDHFWWAIQNGARISAAYYLNDLRAAVYRGDNLFYVFSLSHFLHSLCSFLFAVNRTFEPSARMIAERVRDLPRLPDGFGGRFESMLRDDPELPPERKREIAELLVKSILPMA</sequence>
<dbReference type="Pfam" id="PF13228">
    <property type="entry name" value="DUF4037"/>
    <property type="match status" value="1"/>
</dbReference>
<accession>X0SUL4</accession>
<comment type="caution">
    <text evidence="2">The sequence shown here is derived from an EMBL/GenBank/DDBJ whole genome shotgun (WGS) entry which is preliminary data.</text>
</comment>
<reference evidence="2" key="1">
    <citation type="journal article" date="2014" name="Front. Microbiol.">
        <title>High frequency of phylogenetically diverse reductive dehalogenase-homologous genes in deep subseafloor sedimentary metagenomes.</title>
        <authorList>
            <person name="Kawai M."/>
            <person name="Futagami T."/>
            <person name="Toyoda A."/>
            <person name="Takaki Y."/>
            <person name="Nishi S."/>
            <person name="Hori S."/>
            <person name="Arai W."/>
            <person name="Tsubouchi T."/>
            <person name="Morono Y."/>
            <person name="Uchiyama I."/>
            <person name="Ito T."/>
            <person name="Fujiyama A."/>
            <person name="Inagaki F."/>
            <person name="Takami H."/>
        </authorList>
    </citation>
    <scope>NUCLEOTIDE SEQUENCE</scope>
    <source>
        <strain evidence="2">Expedition CK06-06</strain>
    </source>
</reference>
<evidence type="ECO:0000313" key="2">
    <source>
        <dbReference type="EMBL" id="GAF67465.1"/>
    </source>
</evidence>
<organism evidence="2">
    <name type="scientific">marine sediment metagenome</name>
    <dbReference type="NCBI Taxonomy" id="412755"/>
    <lineage>
        <taxon>unclassified sequences</taxon>
        <taxon>metagenomes</taxon>
        <taxon>ecological metagenomes</taxon>
    </lineage>
</organism>